<evidence type="ECO:0000256" key="1">
    <source>
        <dbReference type="SAM" id="Coils"/>
    </source>
</evidence>
<name>A0A174SAH0_9FIRM</name>
<evidence type="ECO:0000313" key="2">
    <source>
        <dbReference type="EMBL" id="CUP92425.1"/>
    </source>
</evidence>
<gene>
    <name evidence="2" type="ORF">ERS852498_03166</name>
</gene>
<accession>A0A174SAH0</accession>
<dbReference type="RefSeq" id="WP_055268072.1">
    <property type="nucleotide sequence ID" value="NZ_CZAL01000022.1"/>
</dbReference>
<proteinExistence type="predicted"/>
<evidence type="ECO:0000313" key="3">
    <source>
        <dbReference type="Proteomes" id="UP000095709"/>
    </source>
</evidence>
<dbReference type="SUPFAM" id="SSF88659">
    <property type="entry name" value="Sigma3 and sigma4 domains of RNA polymerase sigma factors"/>
    <property type="match status" value="1"/>
</dbReference>
<dbReference type="Proteomes" id="UP000095709">
    <property type="component" value="Unassembled WGS sequence"/>
</dbReference>
<keyword evidence="1" id="KW-0175">Coiled coil</keyword>
<dbReference type="AlphaFoldDB" id="A0A174SAH0"/>
<feature type="coiled-coil region" evidence="1">
    <location>
        <begin position="9"/>
        <end position="36"/>
    </location>
</feature>
<protein>
    <submittedName>
        <fullName evidence="2">RNA polymerase sigma factor, sigma-70 family</fullName>
    </submittedName>
</protein>
<dbReference type="InterPro" id="IPR013324">
    <property type="entry name" value="RNA_pol_sigma_r3/r4-like"/>
</dbReference>
<organism evidence="2 3">
    <name type="scientific">Fusicatenibacter saccharivorans</name>
    <dbReference type="NCBI Taxonomy" id="1150298"/>
    <lineage>
        <taxon>Bacteria</taxon>
        <taxon>Bacillati</taxon>
        <taxon>Bacillota</taxon>
        <taxon>Clostridia</taxon>
        <taxon>Lachnospirales</taxon>
        <taxon>Lachnospiraceae</taxon>
        <taxon>Fusicatenibacter</taxon>
    </lineage>
</organism>
<sequence length="140" mass="16834">MEKKVLEQYIDACELIKETEKDIRRLKKKRQTIVQTNVSGSNPDFPYNPQHFKIAGTAFTYEEDARLRHEEKILEERREQAQRLKVEVEQWMNHIPQRMQRIIKYRVFEEMSWSQVAAKLGRKATADSVRMEYLRFMEAA</sequence>
<reference evidence="2 3" key="1">
    <citation type="submission" date="2015-09" db="EMBL/GenBank/DDBJ databases">
        <authorList>
            <consortium name="Pathogen Informatics"/>
        </authorList>
    </citation>
    <scope>NUCLEOTIDE SEQUENCE [LARGE SCALE GENOMIC DNA]</scope>
    <source>
        <strain evidence="2 3">2789STDY5834885</strain>
    </source>
</reference>
<dbReference type="EMBL" id="CZAL01000022">
    <property type="protein sequence ID" value="CUP92425.1"/>
    <property type="molecule type" value="Genomic_DNA"/>
</dbReference>
<feature type="coiled-coil region" evidence="1">
    <location>
        <begin position="67"/>
        <end position="94"/>
    </location>
</feature>
<dbReference type="Gene3D" id="1.10.10.10">
    <property type="entry name" value="Winged helix-like DNA-binding domain superfamily/Winged helix DNA-binding domain"/>
    <property type="match status" value="1"/>
</dbReference>
<dbReference type="InterPro" id="IPR036388">
    <property type="entry name" value="WH-like_DNA-bd_sf"/>
</dbReference>